<protein>
    <submittedName>
        <fullName evidence="2">Uncharacterized protein</fullName>
    </submittedName>
</protein>
<dbReference type="EMBL" id="NKCI01000179">
    <property type="protein sequence ID" value="RSL49476.1"/>
    <property type="molecule type" value="Genomic_DNA"/>
</dbReference>
<feature type="region of interest" description="Disordered" evidence="1">
    <location>
        <begin position="182"/>
        <end position="251"/>
    </location>
</feature>
<dbReference type="OrthoDB" id="4589291at2759"/>
<dbReference type="Proteomes" id="UP000288168">
    <property type="component" value="Unassembled WGS sequence"/>
</dbReference>
<feature type="compositionally biased region" description="Basic and acidic residues" evidence="1">
    <location>
        <begin position="182"/>
        <end position="192"/>
    </location>
</feature>
<feature type="compositionally biased region" description="Acidic residues" evidence="1">
    <location>
        <begin position="218"/>
        <end position="245"/>
    </location>
</feature>
<accession>A0A428P8Y9</accession>
<keyword evidence="3" id="KW-1185">Reference proteome</keyword>
<comment type="caution">
    <text evidence="2">The sequence shown here is derived from an EMBL/GenBank/DDBJ whole genome shotgun (WGS) entry which is preliminary data.</text>
</comment>
<proteinExistence type="predicted"/>
<feature type="compositionally biased region" description="Basic and acidic residues" evidence="1">
    <location>
        <begin position="200"/>
        <end position="217"/>
    </location>
</feature>
<evidence type="ECO:0000313" key="3">
    <source>
        <dbReference type="Proteomes" id="UP000288168"/>
    </source>
</evidence>
<name>A0A428P8Y9_9HYPO</name>
<evidence type="ECO:0000256" key="1">
    <source>
        <dbReference type="SAM" id="MobiDB-lite"/>
    </source>
</evidence>
<dbReference type="AlphaFoldDB" id="A0A428P8Y9"/>
<gene>
    <name evidence="2" type="ORF">CEP54_012422</name>
</gene>
<organism evidence="2 3">
    <name type="scientific">Fusarium duplospermum</name>
    <dbReference type="NCBI Taxonomy" id="1325734"/>
    <lineage>
        <taxon>Eukaryota</taxon>
        <taxon>Fungi</taxon>
        <taxon>Dikarya</taxon>
        <taxon>Ascomycota</taxon>
        <taxon>Pezizomycotina</taxon>
        <taxon>Sordariomycetes</taxon>
        <taxon>Hypocreomycetidae</taxon>
        <taxon>Hypocreales</taxon>
        <taxon>Nectriaceae</taxon>
        <taxon>Fusarium</taxon>
        <taxon>Fusarium solani species complex</taxon>
    </lineage>
</organism>
<reference evidence="2 3" key="1">
    <citation type="submission" date="2017-06" db="EMBL/GenBank/DDBJ databases">
        <title>Comparative genomic analysis of Ambrosia Fusariam Clade fungi.</title>
        <authorList>
            <person name="Stajich J.E."/>
            <person name="Carrillo J."/>
            <person name="Kijimoto T."/>
            <person name="Eskalen A."/>
            <person name="O'Donnell K."/>
            <person name="Kasson M."/>
        </authorList>
    </citation>
    <scope>NUCLEOTIDE SEQUENCE [LARGE SCALE GENOMIC DNA]</scope>
    <source>
        <strain evidence="2 3">NRRL62584</strain>
    </source>
</reference>
<evidence type="ECO:0000313" key="2">
    <source>
        <dbReference type="EMBL" id="RSL49476.1"/>
    </source>
</evidence>
<sequence>MTMELFKSVYQCLIPRALQNSPSRREWQLHFYFSSNPKYMLSDPPPETPKDWTAQLDLVTSDLPGLMHDGLYLTQENVQVLENHVQRVYSDERKCYFLRRCFTVVDPKWSGKLWVVSWNYEPVRDFRIHDLSADKVYNTQVLNKAGYAVYFYNRSKPEKSANYIYDDMPMKGLWPFPRKEEGKGQEVLKREGEDGDQGGEEERKGTEEGEEVVKEEGVSEEEEKDTEEEEEGLDGFSEWECEDSLIDSWRD</sequence>